<feature type="transmembrane region" description="Helical" evidence="7">
    <location>
        <begin position="250"/>
        <end position="268"/>
    </location>
</feature>
<dbReference type="AlphaFoldDB" id="A0A4R7I2N5"/>
<dbReference type="InterPro" id="IPR051125">
    <property type="entry name" value="ABC-4/HrtB_transporter"/>
</dbReference>
<proteinExistence type="predicted"/>
<dbReference type="InterPro" id="IPR003838">
    <property type="entry name" value="ABC3_permease_C"/>
</dbReference>
<evidence type="ECO:0000313" key="10">
    <source>
        <dbReference type="Proteomes" id="UP000294558"/>
    </source>
</evidence>
<feature type="transmembrane region" description="Helical" evidence="7">
    <location>
        <begin position="20"/>
        <end position="45"/>
    </location>
</feature>
<dbReference type="Pfam" id="PF02687">
    <property type="entry name" value="FtsX"/>
    <property type="match status" value="1"/>
</dbReference>
<feature type="domain" description="ABC3 transporter permease C-terminal" evidence="8">
    <location>
        <begin position="249"/>
        <end position="357"/>
    </location>
</feature>
<name>A0A4R7I2N5_9ACTN</name>
<gene>
    <name evidence="9" type="ORF">BDK89_2754</name>
</gene>
<dbReference type="PANTHER" id="PTHR43738">
    <property type="entry name" value="ABC TRANSPORTER, MEMBRANE PROTEIN"/>
    <property type="match status" value="1"/>
</dbReference>
<evidence type="ECO:0000256" key="2">
    <source>
        <dbReference type="ARBA" id="ARBA00022448"/>
    </source>
</evidence>
<keyword evidence="10" id="KW-1185">Reference proteome</keyword>
<evidence type="ECO:0000259" key="8">
    <source>
        <dbReference type="Pfam" id="PF02687"/>
    </source>
</evidence>
<dbReference type="EMBL" id="SOAU01000001">
    <property type="protein sequence ID" value="TDT17149.1"/>
    <property type="molecule type" value="Genomic_DNA"/>
</dbReference>
<evidence type="ECO:0000313" key="9">
    <source>
        <dbReference type="EMBL" id="TDT17149.1"/>
    </source>
</evidence>
<dbReference type="Proteomes" id="UP000294558">
    <property type="component" value="Unassembled WGS sequence"/>
</dbReference>
<comment type="subcellular location">
    <subcellularLocation>
        <location evidence="1">Cell membrane</location>
        <topology evidence="1">Multi-pass membrane protein</topology>
    </subcellularLocation>
</comment>
<sequence>MIGVVVFVARKDLWFARGRFALVGLVIGLVALMATLLSGLANGLVDDGVSGLRQLPASHLAFQPGAESTFSRSTLTREALEPWDELDGVESAPIGMSFFNARRDDGTTIDLAVFGAPAESFLAAAIGGLDDAASAPGLIVSDTYEDVLTVGDVVTIVGLDQEIPIVGFASLGSYGHVDVAFTSLTTWQSLLYGDNAADRFSAIAVRSDDLEAVSSAATTSGTELETRESAFRGSPGYTGETQTMSMMRTFLLLISALVVGAFFTVWTVQRNSEIGLLKALGASTFYVIKDAIGQMVAVLLAASTIGALMGVGLGSLVGSSVPFRLEAAPVISSIALLVAFGVIGCLVALRRIVSVDPIIALRART</sequence>
<accession>A0A4R7I2N5</accession>
<dbReference type="RefSeq" id="WP_133869454.1">
    <property type="nucleotide sequence ID" value="NZ_SOAU01000001.1"/>
</dbReference>
<feature type="transmembrane region" description="Helical" evidence="7">
    <location>
        <begin position="330"/>
        <end position="349"/>
    </location>
</feature>
<dbReference type="GO" id="GO:0005886">
    <property type="term" value="C:plasma membrane"/>
    <property type="evidence" value="ECO:0007669"/>
    <property type="project" value="UniProtKB-SubCell"/>
</dbReference>
<keyword evidence="4 7" id="KW-0812">Transmembrane</keyword>
<keyword evidence="2" id="KW-0813">Transport</keyword>
<organism evidence="9 10">
    <name type="scientific">Ilumatobacter fluminis</name>
    <dbReference type="NCBI Taxonomy" id="467091"/>
    <lineage>
        <taxon>Bacteria</taxon>
        <taxon>Bacillati</taxon>
        <taxon>Actinomycetota</taxon>
        <taxon>Acidimicrobiia</taxon>
        <taxon>Acidimicrobiales</taxon>
        <taxon>Ilumatobacteraceae</taxon>
        <taxon>Ilumatobacter</taxon>
    </lineage>
</organism>
<evidence type="ECO:0000256" key="7">
    <source>
        <dbReference type="SAM" id="Phobius"/>
    </source>
</evidence>
<keyword evidence="5 7" id="KW-1133">Transmembrane helix</keyword>
<evidence type="ECO:0000256" key="6">
    <source>
        <dbReference type="ARBA" id="ARBA00023136"/>
    </source>
</evidence>
<evidence type="ECO:0000256" key="4">
    <source>
        <dbReference type="ARBA" id="ARBA00022692"/>
    </source>
</evidence>
<dbReference type="PANTHER" id="PTHR43738:SF1">
    <property type="entry name" value="HEMIN TRANSPORT SYSTEM PERMEASE PROTEIN HRTB-RELATED"/>
    <property type="match status" value="1"/>
</dbReference>
<evidence type="ECO:0000256" key="5">
    <source>
        <dbReference type="ARBA" id="ARBA00022989"/>
    </source>
</evidence>
<evidence type="ECO:0000256" key="1">
    <source>
        <dbReference type="ARBA" id="ARBA00004651"/>
    </source>
</evidence>
<feature type="transmembrane region" description="Helical" evidence="7">
    <location>
        <begin position="296"/>
        <end position="318"/>
    </location>
</feature>
<evidence type="ECO:0000256" key="3">
    <source>
        <dbReference type="ARBA" id="ARBA00022475"/>
    </source>
</evidence>
<reference evidence="9 10" key="1">
    <citation type="submission" date="2019-03" db="EMBL/GenBank/DDBJ databases">
        <title>Sequencing the genomes of 1000 actinobacteria strains.</title>
        <authorList>
            <person name="Klenk H.-P."/>
        </authorList>
    </citation>
    <scope>NUCLEOTIDE SEQUENCE [LARGE SCALE GENOMIC DNA]</scope>
    <source>
        <strain evidence="9 10">DSM 18936</strain>
    </source>
</reference>
<keyword evidence="6 7" id="KW-0472">Membrane</keyword>
<keyword evidence="3" id="KW-1003">Cell membrane</keyword>
<dbReference type="OrthoDB" id="5242186at2"/>
<protein>
    <submittedName>
        <fullName evidence="9">Putative ABC transport system permease protein</fullName>
    </submittedName>
</protein>
<comment type="caution">
    <text evidence="9">The sequence shown here is derived from an EMBL/GenBank/DDBJ whole genome shotgun (WGS) entry which is preliminary data.</text>
</comment>